<proteinExistence type="predicted"/>
<evidence type="ECO:0000313" key="1">
    <source>
        <dbReference type="EMBL" id="JAH10380.1"/>
    </source>
</evidence>
<sequence>MPSALCCLSLREMNKRLRDEKDSQQPQRRVSCRRTLAVPQCHCGRAHSFWAQPF</sequence>
<protein>
    <submittedName>
        <fullName evidence="1">Uncharacterized protein</fullName>
    </submittedName>
</protein>
<name>A0A0E9Q229_ANGAN</name>
<dbReference type="EMBL" id="GBXM01098197">
    <property type="protein sequence ID" value="JAH10380.1"/>
    <property type="molecule type" value="Transcribed_RNA"/>
</dbReference>
<dbReference type="AlphaFoldDB" id="A0A0E9Q229"/>
<reference evidence="1" key="2">
    <citation type="journal article" date="2015" name="Fish Shellfish Immunol.">
        <title>Early steps in the European eel (Anguilla anguilla)-Vibrio vulnificus interaction in the gills: Role of the RtxA13 toxin.</title>
        <authorList>
            <person name="Callol A."/>
            <person name="Pajuelo D."/>
            <person name="Ebbesson L."/>
            <person name="Teles M."/>
            <person name="MacKenzie S."/>
            <person name="Amaro C."/>
        </authorList>
    </citation>
    <scope>NUCLEOTIDE SEQUENCE</scope>
</reference>
<reference evidence="1" key="1">
    <citation type="submission" date="2014-11" db="EMBL/GenBank/DDBJ databases">
        <authorList>
            <person name="Amaro Gonzalez C."/>
        </authorList>
    </citation>
    <scope>NUCLEOTIDE SEQUENCE</scope>
</reference>
<accession>A0A0E9Q229</accession>
<organism evidence="1">
    <name type="scientific">Anguilla anguilla</name>
    <name type="common">European freshwater eel</name>
    <name type="synonym">Muraena anguilla</name>
    <dbReference type="NCBI Taxonomy" id="7936"/>
    <lineage>
        <taxon>Eukaryota</taxon>
        <taxon>Metazoa</taxon>
        <taxon>Chordata</taxon>
        <taxon>Craniata</taxon>
        <taxon>Vertebrata</taxon>
        <taxon>Euteleostomi</taxon>
        <taxon>Actinopterygii</taxon>
        <taxon>Neopterygii</taxon>
        <taxon>Teleostei</taxon>
        <taxon>Anguilliformes</taxon>
        <taxon>Anguillidae</taxon>
        <taxon>Anguilla</taxon>
    </lineage>
</organism>